<proteinExistence type="inferred from homology"/>
<gene>
    <name evidence="6" type="ORF">A2841_02870</name>
</gene>
<dbReference type="SMART" id="SM00382">
    <property type="entry name" value="AAA"/>
    <property type="match status" value="1"/>
</dbReference>
<dbReference type="AlphaFoldDB" id="A0A1F6C5U1"/>
<dbReference type="SUPFAM" id="SSF160246">
    <property type="entry name" value="EspE N-terminal domain-like"/>
    <property type="match status" value="1"/>
</dbReference>
<dbReference type="EMBL" id="MFKP01000007">
    <property type="protein sequence ID" value="OGG44511.1"/>
    <property type="molecule type" value="Genomic_DNA"/>
</dbReference>
<keyword evidence="3" id="KW-0067">ATP-binding</keyword>
<dbReference type="GO" id="GO:0005524">
    <property type="term" value="F:ATP binding"/>
    <property type="evidence" value="ECO:0007669"/>
    <property type="project" value="UniProtKB-KW"/>
</dbReference>
<dbReference type="InterPro" id="IPR001482">
    <property type="entry name" value="T2SS/T4SS_dom"/>
</dbReference>
<dbReference type="PROSITE" id="PS00662">
    <property type="entry name" value="T2SP_E"/>
    <property type="match status" value="1"/>
</dbReference>
<feature type="domain" description="Bacterial type II secretion system protein E" evidence="5">
    <location>
        <begin position="393"/>
        <end position="407"/>
    </location>
</feature>
<dbReference type="GO" id="GO:0005886">
    <property type="term" value="C:plasma membrane"/>
    <property type="evidence" value="ECO:0007669"/>
    <property type="project" value="TreeGrafter"/>
</dbReference>
<dbReference type="SUPFAM" id="SSF52540">
    <property type="entry name" value="P-loop containing nucleoside triphosphate hydrolases"/>
    <property type="match status" value="1"/>
</dbReference>
<dbReference type="InterPro" id="IPR027417">
    <property type="entry name" value="P-loop_NTPase"/>
</dbReference>
<dbReference type="Gene3D" id="3.30.300.160">
    <property type="entry name" value="Type II secretion system, protein E, N-terminal domain"/>
    <property type="match status" value="1"/>
</dbReference>
<dbReference type="PANTHER" id="PTHR30258:SF2">
    <property type="entry name" value="COMG OPERON PROTEIN 1"/>
    <property type="match status" value="1"/>
</dbReference>
<protein>
    <recommendedName>
        <fullName evidence="5">Bacterial type II secretion system protein E domain-containing protein</fullName>
    </recommendedName>
</protein>
<evidence type="ECO:0000256" key="3">
    <source>
        <dbReference type="ARBA" id="ARBA00022840"/>
    </source>
</evidence>
<dbReference type="InterPro" id="IPR037257">
    <property type="entry name" value="T2SS_E_N_sf"/>
</dbReference>
<reference evidence="6 7" key="1">
    <citation type="journal article" date="2016" name="Nat. Commun.">
        <title>Thousands of microbial genomes shed light on interconnected biogeochemical processes in an aquifer system.</title>
        <authorList>
            <person name="Anantharaman K."/>
            <person name="Brown C.T."/>
            <person name="Hug L.A."/>
            <person name="Sharon I."/>
            <person name="Castelle C.J."/>
            <person name="Probst A.J."/>
            <person name="Thomas B.C."/>
            <person name="Singh A."/>
            <person name="Wilkins M.J."/>
            <person name="Karaoz U."/>
            <person name="Brodie E.L."/>
            <person name="Williams K.H."/>
            <person name="Hubbard S.S."/>
            <person name="Banfield J.F."/>
        </authorList>
    </citation>
    <scope>NUCLEOTIDE SEQUENCE [LARGE SCALE GENOMIC DNA]</scope>
</reference>
<evidence type="ECO:0000256" key="2">
    <source>
        <dbReference type="ARBA" id="ARBA00022741"/>
    </source>
</evidence>
<dbReference type="Proteomes" id="UP000178249">
    <property type="component" value="Unassembled WGS sequence"/>
</dbReference>
<evidence type="ECO:0000259" key="5">
    <source>
        <dbReference type="PROSITE" id="PS00662"/>
    </source>
</evidence>
<name>A0A1F6C5U1_9BACT</name>
<dbReference type="InterPro" id="IPR007831">
    <property type="entry name" value="T2SS_GspE_N"/>
</dbReference>
<dbReference type="Gene3D" id="3.30.450.90">
    <property type="match status" value="1"/>
</dbReference>
<evidence type="ECO:0000256" key="1">
    <source>
        <dbReference type="ARBA" id="ARBA00006611"/>
    </source>
</evidence>
<sequence length="500" mass="55118">MDVLSLLSEKKLIDANAIATIKEEVAAGKKTLERALLDRGVSAGDILSARGEYYQIPTRIIGEDGAVPFEVLAYVPEESARHYRFVPLAVSDGVFEIGTTDPDNLEATEALNFIAGRTNLPYKLFLISDEDFDRVIGMYKGITGEVGKALTELETTIQDESIASSFESPEKPDTTESADTNSMTTTLKEEAPVTKIVATILRYAVDGKASDIHIEPTREELKVRFRVDGILYTSVRIPKNIERAVIARIKVLASLKLDERRKPQDGRFSATVDSRRIDVRVSTFPAYHGEKVVMRILDRSHEMLTLEGLGLSSWNAELMRQAIKRPYGIIIISGPTGSGKSTTLYALLQELDREGMNVVSLEDPVEYDVEGVSQSQVRPEIGYTFASGLRSILRQDPDIIMVGEIRDKETGQLAIQAALTGHLVLTTLHTNNAMGIVPRLVDMGVDPYLIAPTLILSIAQRLVRKRCPDAGKPLPVEGSIKAIVEKQFADVPAEFKKRIP</sequence>
<keyword evidence="2" id="KW-0547">Nucleotide-binding</keyword>
<dbReference type="CDD" id="cd01129">
    <property type="entry name" value="PulE-GspE-like"/>
    <property type="match status" value="1"/>
</dbReference>
<accession>A0A1F6C5U1</accession>
<feature type="non-terminal residue" evidence="6">
    <location>
        <position position="500"/>
    </location>
</feature>
<comment type="similarity">
    <text evidence="1">Belongs to the GSP E family.</text>
</comment>
<feature type="compositionally biased region" description="Polar residues" evidence="4">
    <location>
        <begin position="175"/>
        <end position="186"/>
    </location>
</feature>
<comment type="caution">
    <text evidence="6">The sequence shown here is derived from an EMBL/GenBank/DDBJ whole genome shotgun (WGS) entry which is preliminary data.</text>
</comment>
<dbReference type="PANTHER" id="PTHR30258">
    <property type="entry name" value="TYPE II SECRETION SYSTEM PROTEIN GSPE-RELATED"/>
    <property type="match status" value="1"/>
</dbReference>
<dbReference type="InterPro" id="IPR003593">
    <property type="entry name" value="AAA+_ATPase"/>
</dbReference>
<evidence type="ECO:0000313" key="6">
    <source>
        <dbReference type="EMBL" id="OGG44511.1"/>
    </source>
</evidence>
<evidence type="ECO:0000313" key="7">
    <source>
        <dbReference type="Proteomes" id="UP000178249"/>
    </source>
</evidence>
<dbReference type="FunFam" id="3.30.450.90:FF:000001">
    <property type="entry name" value="Type II secretion system ATPase GspE"/>
    <property type="match status" value="1"/>
</dbReference>
<dbReference type="Gene3D" id="3.40.50.300">
    <property type="entry name" value="P-loop containing nucleotide triphosphate hydrolases"/>
    <property type="match status" value="1"/>
</dbReference>
<dbReference type="GO" id="GO:0016887">
    <property type="term" value="F:ATP hydrolysis activity"/>
    <property type="evidence" value="ECO:0007669"/>
    <property type="project" value="TreeGrafter"/>
</dbReference>
<evidence type="ECO:0000256" key="4">
    <source>
        <dbReference type="SAM" id="MobiDB-lite"/>
    </source>
</evidence>
<organism evidence="6 7">
    <name type="scientific">Candidatus Kaiserbacteria bacterium RIFCSPHIGHO2_01_FULL_48_10</name>
    <dbReference type="NCBI Taxonomy" id="1798476"/>
    <lineage>
        <taxon>Bacteria</taxon>
        <taxon>Candidatus Kaiseribacteriota</taxon>
    </lineage>
</organism>
<dbReference type="Pfam" id="PF00437">
    <property type="entry name" value="T2SSE"/>
    <property type="match status" value="1"/>
</dbReference>
<feature type="region of interest" description="Disordered" evidence="4">
    <location>
        <begin position="161"/>
        <end position="186"/>
    </location>
</feature>
<dbReference type="Pfam" id="PF05157">
    <property type="entry name" value="MshEN"/>
    <property type="match status" value="1"/>
</dbReference>